<keyword evidence="3" id="KW-1185">Reference proteome</keyword>
<dbReference type="OrthoDB" id="328972at2"/>
<protein>
    <recommendedName>
        <fullName evidence="1">YdhG-like domain-containing protein</fullName>
    </recommendedName>
</protein>
<organism evidence="2 3">
    <name type="scientific">Flagellimonas aquimarina</name>
    <dbReference type="NCBI Taxonomy" id="2201895"/>
    <lineage>
        <taxon>Bacteria</taxon>
        <taxon>Pseudomonadati</taxon>
        <taxon>Bacteroidota</taxon>
        <taxon>Flavobacteriia</taxon>
        <taxon>Flavobacteriales</taxon>
        <taxon>Flavobacteriaceae</taxon>
        <taxon>Flagellimonas</taxon>
    </lineage>
</organism>
<sequence length="142" mass="16330">MNAIQVQTNPEVEGVFSHYPDLVREKMAALRQLVLEVATETSEIEALEETLKWGEPSYLTKKGSTLRMDWKSKAPNQYALYFKCTSKLVPSFKTVFKDLFTFEKNRAIVFQLHDELPKVELKQCIKAALTYHSIKHLPLLGL</sequence>
<accession>A0A316L5B2</accession>
<dbReference type="Pfam" id="PF08818">
    <property type="entry name" value="DUF1801"/>
    <property type="match status" value="1"/>
</dbReference>
<evidence type="ECO:0000313" key="2">
    <source>
        <dbReference type="EMBL" id="PWL40119.1"/>
    </source>
</evidence>
<evidence type="ECO:0000313" key="3">
    <source>
        <dbReference type="Proteomes" id="UP000245762"/>
    </source>
</evidence>
<dbReference type="RefSeq" id="WP_109660649.1">
    <property type="nucleotide sequence ID" value="NZ_QGEG01000001.1"/>
</dbReference>
<gene>
    <name evidence="2" type="ORF">DKG77_04645</name>
</gene>
<feature type="domain" description="YdhG-like" evidence="1">
    <location>
        <begin position="24"/>
        <end position="129"/>
    </location>
</feature>
<dbReference type="Proteomes" id="UP000245762">
    <property type="component" value="Unassembled WGS sequence"/>
</dbReference>
<proteinExistence type="predicted"/>
<dbReference type="SUPFAM" id="SSF159888">
    <property type="entry name" value="YdhG-like"/>
    <property type="match status" value="1"/>
</dbReference>
<reference evidence="2 3" key="1">
    <citation type="submission" date="2018-05" db="EMBL/GenBank/DDBJ databases">
        <title>Complete genome sequence of Flagellimonas aquimarina ECD12 isolated from seaweed Ecklonia cava.</title>
        <authorList>
            <person name="Choi S."/>
            <person name="Seong C."/>
        </authorList>
    </citation>
    <scope>NUCLEOTIDE SEQUENCE [LARGE SCALE GENOMIC DNA]</scope>
    <source>
        <strain evidence="2 3">ECD12</strain>
    </source>
</reference>
<dbReference type="InterPro" id="IPR014922">
    <property type="entry name" value="YdhG-like"/>
</dbReference>
<name>A0A316L5B2_9FLAO</name>
<evidence type="ECO:0000259" key="1">
    <source>
        <dbReference type="Pfam" id="PF08818"/>
    </source>
</evidence>
<comment type="caution">
    <text evidence="2">The sequence shown here is derived from an EMBL/GenBank/DDBJ whole genome shotgun (WGS) entry which is preliminary data.</text>
</comment>
<dbReference type="AlphaFoldDB" id="A0A316L5B2"/>
<dbReference type="EMBL" id="QGEG01000001">
    <property type="protein sequence ID" value="PWL40119.1"/>
    <property type="molecule type" value="Genomic_DNA"/>
</dbReference>